<dbReference type="Pfam" id="PF01590">
    <property type="entry name" value="GAF"/>
    <property type="match status" value="1"/>
</dbReference>
<dbReference type="PROSITE" id="PS50109">
    <property type="entry name" value="HIS_KIN"/>
    <property type="match status" value="1"/>
</dbReference>
<keyword evidence="6" id="KW-0808">Transferase</keyword>
<dbReference type="EMBL" id="CP003235">
    <property type="protein sequence ID" value="AFC29966.1"/>
    <property type="molecule type" value="Genomic_DNA"/>
</dbReference>
<sequence>MGQIRQAVCGLVRGAYPVTFSSSRMIQLQDFRSNRYPDGCRFAVFGKIKEKAPVASNTYDYETYPRESGRTNLMKPTIIYSSWEDEQRRLQELRELDIVGTGPEPSFDRITKLVSQVFDVPGSLISLVTEDKQWFKSCVGLPEDLKEARSTEREHSLCQYVVAAKEAIVVEDTLADPRFAENPLVHSYGLRFYAGAPLVSSKGNVLGTLCVMDSKPRRFSELQVGQLCDFAAWVMTEIELRRDLRDKEALTRELLKEKQTIEAQRDLIRSAFDEPFEGKLLCDSSGRILLHNKRLLESFLVNPELYGNVHAFVDGLLQAGQVTGSALPEKIKALLEGRESSFLERFSSQMPGEERKDFQVSGILAEGEQPGERLVYLSIRERTEEERIDRMKSEFISVVSHELRTPLTSIMGFVEILLDRRPTEEKRMRYLETIHREAERLTQLLNDLLDLQKMESGKQQYVFEAVNLGQLVEEVADSWRDHPTHRLLLHCPEKRVYALADSDRMKQALHNLVSNAFKYSPGKELVHLSLEEIDGMACIRVRDEGLGIPQEAREKLFSKFYRVDNSDRRKIGGTGLGLAIVREIMTAHGGTVEFEPAPGGGTVFLLRLEALQGMGTVEYP</sequence>
<evidence type="ECO:0000256" key="1">
    <source>
        <dbReference type="ARBA" id="ARBA00000085"/>
    </source>
</evidence>
<dbReference type="Gene3D" id="3.30.450.40">
    <property type="match status" value="1"/>
</dbReference>
<evidence type="ECO:0000256" key="5">
    <source>
        <dbReference type="ARBA" id="ARBA00022553"/>
    </source>
</evidence>
<dbReference type="PRINTS" id="PR00344">
    <property type="entry name" value="BCTRLSENSOR"/>
</dbReference>
<dbReference type="SMART" id="SM00065">
    <property type="entry name" value="GAF"/>
    <property type="match status" value="1"/>
</dbReference>
<dbReference type="InterPro" id="IPR003594">
    <property type="entry name" value="HATPase_dom"/>
</dbReference>
<evidence type="ECO:0000313" key="14">
    <source>
        <dbReference type="Proteomes" id="UP000007523"/>
    </source>
</evidence>
<keyword evidence="11" id="KW-0472">Membrane</keyword>
<dbReference type="InterPro" id="IPR004358">
    <property type="entry name" value="Sig_transdc_His_kin-like_C"/>
</dbReference>
<evidence type="ECO:0000256" key="11">
    <source>
        <dbReference type="ARBA" id="ARBA00023136"/>
    </source>
</evidence>
<dbReference type="SUPFAM" id="SSF55781">
    <property type="entry name" value="GAF domain-like"/>
    <property type="match status" value="1"/>
</dbReference>
<dbReference type="SUPFAM" id="SSF47384">
    <property type="entry name" value="Homodimeric domain of signal transducing histidine kinase"/>
    <property type="match status" value="1"/>
</dbReference>
<evidence type="ECO:0000313" key="13">
    <source>
        <dbReference type="EMBL" id="AFC29966.1"/>
    </source>
</evidence>
<evidence type="ECO:0000256" key="8">
    <source>
        <dbReference type="ARBA" id="ARBA00022777"/>
    </source>
</evidence>
<dbReference type="SMART" id="SM00387">
    <property type="entry name" value="HATPase_c"/>
    <property type="match status" value="1"/>
</dbReference>
<dbReference type="InterPro" id="IPR003018">
    <property type="entry name" value="GAF"/>
</dbReference>
<dbReference type="InterPro" id="IPR050736">
    <property type="entry name" value="Sensor_HK_Regulatory"/>
</dbReference>
<evidence type="ECO:0000256" key="2">
    <source>
        <dbReference type="ARBA" id="ARBA00004651"/>
    </source>
</evidence>
<evidence type="ECO:0000256" key="4">
    <source>
        <dbReference type="ARBA" id="ARBA00022475"/>
    </source>
</evidence>
<dbReference type="STRING" id="1116391.PM3016_3100"/>
<dbReference type="Pfam" id="PF00512">
    <property type="entry name" value="HisKA"/>
    <property type="match status" value="1"/>
</dbReference>
<dbReference type="InterPro" id="IPR036890">
    <property type="entry name" value="HATPase_C_sf"/>
</dbReference>
<dbReference type="GO" id="GO:0000155">
    <property type="term" value="F:phosphorelay sensor kinase activity"/>
    <property type="evidence" value="ECO:0007669"/>
    <property type="project" value="InterPro"/>
</dbReference>
<dbReference type="SMART" id="SM00388">
    <property type="entry name" value="HisKA"/>
    <property type="match status" value="1"/>
</dbReference>
<keyword evidence="14" id="KW-1185">Reference proteome</keyword>
<dbReference type="Pfam" id="PF02518">
    <property type="entry name" value="HATPase_c"/>
    <property type="match status" value="1"/>
</dbReference>
<dbReference type="CDD" id="cd00075">
    <property type="entry name" value="HATPase"/>
    <property type="match status" value="1"/>
</dbReference>
<evidence type="ECO:0000259" key="12">
    <source>
        <dbReference type="PROSITE" id="PS50109"/>
    </source>
</evidence>
<dbReference type="Proteomes" id="UP000007523">
    <property type="component" value="Chromosome"/>
</dbReference>
<comment type="subcellular location">
    <subcellularLocation>
        <location evidence="2">Cell membrane</location>
        <topology evidence="2">Multi-pass membrane protein</topology>
    </subcellularLocation>
</comment>
<evidence type="ECO:0000256" key="6">
    <source>
        <dbReference type="ARBA" id="ARBA00022679"/>
    </source>
</evidence>
<feature type="domain" description="Histidine kinase" evidence="12">
    <location>
        <begin position="398"/>
        <end position="612"/>
    </location>
</feature>
<dbReference type="InterPro" id="IPR005467">
    <property type="entry name" value="His_kinase_dom"/>
</dbReference>
<keyword evidence="9" id="KW-0067">ATP-binding</keyword>
<keyword evidence="8 13" id="KW-0418">Kinase</keyword>
<keyword evidence="4" id="KW-1003">Cell membrane</keyword>
<dbReference type="InterPro" id="IPR036097">
    <property type="entry name" value="HisK_dim/P_sf"/>
</dbReference>
<evidence type="ECO:0000256" key="3">
    <source>
        <dbReference type="ARBA" id="ARBA00012438"/>
    </source>
</evidence>
<comment type="catalytic activity">
    <reaction evidence="1">
        <text>ATP + protein L-histidine = ADP + protein N-phospho-L-histidine.</text>
        <dbReference type="EC" id="2.7.13.3"/>
    </reaction>
</comment>
<keyword evidence="10" id="KW-0902">Two-component regulatory system</keyword>
<dbReference type="PANTHER" id="PTHR43711">
    <property type="entry name" value="TWO-COMPONENT HISTIDINE KINASE"/>
    <property type="match status" value="1"/>
</dbReference>
<dbReference type="EC" id="2.7.13.3" evidence="3"/>
<evidence type="ECO:0000256" key="10">
    <source>
        <dbReference type="ARBA" id="ARBA00023012"/>
    </source>
</evidence>
<protein>
    <recommendedName>
        <fullName evidence="3">histidine kinase</fullName>
        <ecNumber evidence="3">2.7.13.3</ecNumber>
    </recommendedName>
</protein>
<proteinExistence type="predicted"/>
<keyword evidence="7" id="KW-0547">Nucleotide-binding</keyword>
<dbReference type="CDD" id="cd00082">
    <property type="entry name" value="HisKA"/>
    <property type="match status" value="1"/>
</dbReference>
<keyword evidence="5" id="KW-0597">Phosphoprotein</keyword>
<dbReference type="FunFam" id="3.30.565.10:FF:000006">
    <property type="entry name" value="Sensor histidine kinase WalK"/>
    <property type="match status" value="1"/>
</dbReference>
<dbReference type="Gene3D" id="1.10.287.130">
    <property type="match status" value="1"/>
</dbReference>
<gene>
    <name evidence="13" type="ORF">PM3016_3100</name>
</gene>
<dbReference type="AlphaFoldDB" id="H6ND05"/>
<evidence type="ECO:0000256" key="7">
    <source>
        <dbReference type="ARBA" id="ARBA00022741"/>
    </source>
</evidence>
<name>H6ND05_9BACL</name>
<organism evidence="13 14">
    <name type="scientific">Paenibacillus mucilaginosus 3016</name>
    <dbReference type="NCBI Taxonomy" id="1116391"/>
    <lineage>
        <taxon>Bacteria</taxon>
        <taxon>Bacillati</taxon>
        <taxon>Bacillota</taxon>
        <taxon>Bacilli</taxon>
        <taxon>Bacillales</taxon>
        <taxon>Paenibacillaceae</taxon>
        <taxon>Paenibacillus</taxon>
    </lineage>
</organism>
<dbReference type="GO" id="GO:0005886">
    <property type="term" value="C:plasma membrane"/>
    <property type="evidence" value="ECO:0007669"/>
    <property type="project" value="UniProtKB-SubCell"/>
</dbReference>
<dbReference type="InterPro" id="IPR029016">
    <property type="entry name" value="GAF-like_dom_sf"/>
</dbReference>
<reference evidence="13 14" key="1">
    <citation type="journal article" date="2012" name="J. Bacteriol.">
        <title>Complete Genome Sequence of Paenibacillus mucilaginosus 3016, a Bacterium Functional as Microbial Fertilizer.</title>
        <authorList>
            <person name="Ma M."/>
            <person name="Wang Z."/>
            <person name="Li L."/>
            <person name="Jiang X."/>
            <person name="Guan D."/>
            <person name="Cao F."/>
            <person name="Chen H."/>
            <person name="Wang X."/>
            <person name="Shen D."/>
            <person name="Du B."/>
            <person name="Li J."/>
        </authorList>
    </citation>
    <scope>NUCLEOTIDE SEQUENCE [LARGE SCALE GENOMIC DNA]</scope>
    <source>
        <strain evidence="13 14">3016</strain>
    </source>
</reference>
<dbReference type="SUPFAM" id="SSF55874">
    <property type="entry name" value="ATPase domain of HSP90 chaperone/DNA topoisomerase II/histidine kinase"/>
    <property type="match status" value="1"/>
</dbReference>
<dbReference type="Gene3D" id="3.30.565.10">
    <property type="entry name" value="Histidine kinase-like ATPase, C-terminal domain"/>
    <property type="match status" value="1"/>
</dbReference>
<dbReference type="GO" id="GO:0005524">
    <property type="term" value="F:ATP binding"/>
    <property type="evidence" value="ECO:0007669"/>
    <property type="project" value="UniProtKB-KW"/>
</dbReference>
<dbReference type="PANTHER" id="PTHR43711:SF31">
    <property type="entry name" value="HISTIDINE KINASE"/>
    <property type="match status" value="1"/>
</dbReference>
<dbReference type="InterPro" id="IPR003661">
    <property type="entry name" value="HisK_dim/P_dom"/>
</dbReference>
<dbReference type="FunFam" id="1.10.287.130:FF:000008">
    <property type="entry name" value="Two-component sensor histidine kinase"/>
    <property type="match status" value="1"/>
</dbReference>
<accession>H6ND05</accession>
<dbReference type="KEGG" id="pmq:PM3016_3100"/>
<dbReference type="HOGENOM" id="CLU_000445_114_44_9"/>
<evidence type="ECO:0000256" key="9">
    <source>
        <dbReference type="ARBA" id="ARBA00022840"/>
    </source>
</evidence>